<evidence type="ECO:0000256" key="1">
    <source>
        <dbReference type="SAM" id="MobiDB-lite"/>
    </source>
</evidence>
<sequence>MTPDPFETPADVPEADLLDQLAPADPSDEEPDPEPLSTAAEPVSEVDWVEQQRAVPLDDEPEETGAEQ</sequence>
<dbReference type="RefSeq" id="WP_128387047.1">
    <property type="nucleotide sequence ID" value="NZ_CP035037.1"/>
</dbReference>
<protein>
    <submittedName>
        <fullName evidence="2">Uncharacterized protein</fullName>
    </submittedName>
</protein>
<keyword evidence="3" id="KW-1185">Reference proteome</keyword>
<feature type="compositionally biased region" description="Acidic residues" evidence="1">
    <location>
        <begin position="57"/>
        <end position="68"/>
    </location>
</feature>
<accession>A0ABX5QGA6</accession>
<evidence type="ECO:0000313" key="3">
    <source>
        <dbReference type="Proteomes" id="UP000285768"/>
    </source>
</evidence>
<dbReference type="EMBL" id="CP035037">
    <property type="protein sequence ID" value="QAB18102.1"/>
    <property type="molecule type" value="Genomic_DNA"/>
</dbReference>
<name>A0ABX5QGA6_9MICO</name>
<evidence type="ECO:0000313" key="2">
    <source>
        <dbReference type="EMBL" id="QAB18102.1"/>
    </source>
</evidence>
<dbReference type="Proteomes" id="UP000285768">
    <property type="component" value="Chromosome"/>
</dbReference>
<feature type="region of interest" description="Disordered" evidence="1">
    <location>
        <begin position="1"/>
        <end position="68"/>
    </location>
</feature>
<gene>
    <name evidence="2" type="ORF">Leucomu_09375</name>
</gene>
<proteinExistence type="predicted"/>
<reference evidence="2 3" key="1">
    <citation type="submission" date="2019-01" db="EMBL/GenBank/DDBJ databases">
        <title>Leucobacter muris sp. nov. isolated from the nose of a laboratory mouse.</title>
        <authorList>
            <person name="Benga L."/>
            <person name="Sproeer C."/>
            <person name="Schumann P."/>
            <person name="Verbarg S."/>
            <person name="Bunk B."/>
            <person name="Engelhardt E."/>
            <person name="Benten P.M."/>
            <person name="Sager M."/>
        </authorList>
    </citation>
    <scope>NUCLEOTIDE SEQUENCE [LARGE SCALE GENOMIC DNA]</scope>
    <source>
        <strain evidence="2 3">DSM 101948</strain>
    </source>
</reference>
<organism evidence="2 3">
    <name type="scientific">Leucobacter muris</name>
    <dbReference type="NCBI Taxonomy" id="1935379"/>
    <lineage>
        <taxon>Bacteria</taxon>
        <taxon>Bacillati</taxon>
        <taxon>Actinomycetota</taxon>
        <taxon>Actinomycetes</taxon>
        <taxon>Micrococcales</taxon>
        <taxon>Microbacteriaceae</taxon>
        <taxon>Leucobacter</taxon>
    </lineage>
</organism>